<dbReference type="Proteomes" id="UP000818603">
    <property type="component" value="Unassembled WGS sequence"/>
</dbReference>
<dbReference type="InterPro" id="IPR035897">
    <property type="entry name" value="Toll_tir_struct_dom_sf"/>
</dbReference>
<reference evidence="3" key="3">
    <citation type="submission" date="2020-09" db="EMBL/GenBank/DDBJ databases">
        <authorList>
            <person name="Sun Q."/>
            <person name="Zhou Y."/>
        </authorList>
    </citation>
    <scope>NUCLEOTIDE SEQUENCE</scope>
    <source>
        <strain evidence="3">CGMCC 1.14984</strain>
    </source>
</reference>
<feature type="transmembrane region" description="Helical" evidence="1">
    <location>
        <begin position="195"/>
        <end position="216"/>
    </location>
</feature>
<evidence type="ECO:0000313" key="6">
    <source>
        <dbReference type="Proteomes" id="UP000818603"/>
    </source>
</evidence>
<organism evidence="3 5">
    <name type="scientific">Aquisalinus luteolus</name>
    <dbReference type="NCBI Taxonomy" id="1566827"/>
    <lineage>
        <taxon>Bacteria</taxon>
        <taxon>Pseudomonadati</taxon>
        <taxon>Pseudomonadota</taxon>
        <taxon>Alphaproteobacteria</taxon>
        <taxon>Parvularculales</taxon>
        <taxon>Parvularculaceae</taxon>
        <taxon>Aquisalinus</taxon>
    </lineage>
</organism>
<evidence type="ECO:0000313" key="5">
    <source>
        <dbReference type="Proteomes" id="UP000621856"/>
    </source>
</evidence>
<dbReference type="RefSeq" id="WP_166426351.1">
    <property type="nucleotide sequence ID" value="NZ_BMGZ01000001.1"/>
</dbReference>
<dbReference type="InterPro" id="IPR011047">
    <property type="entry name" value="Quinoprotein_ADH-like_sf"/>
</dbReference>
<dbReference type="Pfam" id="PF13676">
    <property type="entry name" value="TIR_2"/>
    <property type="match status" value="1"/>
</dbReference>
<dbReference type="SUPFAM" id="SSF50998">
    <property type="entry name" value="Quinoprotein alcohol dehydrogenase-like"/>
    <property type="match status" value="2"/>
</dbReference>
<name>A0A8J3ETX6_9PROT</name>
<keyword evidence="1" id="KW-0472">Membrane</keyword>
<dbReference type="InterPro" id="IPR015943">
    <property type="entry name" value="WD40/YVTN_repeat-like_dom_sf"/>
</dbReference>
<sequence>MDYRYRAFISYSHADHGWAVWLHKALETYKVPKQVIGLTTPVGTVPKKLGRVYRDEAEEGAASELGPRIEAALETSDAQIIIASPKSAKSQWVDKEIRKFKSLGRETRIFVLIVDGEPHAKDPAQDCFPDALKWKVGPDGNLSDEPAEPLAVDVRKFGKHDALVRIAAGILGLGYDDLKQRDLQRQRAAQRQAQALFAGALTLFTGAIVAGALSIGQTKIVADRESLLFADRARQYAEAGDERRALLWAVGGLPDDSVLIKPDDGHARAQFARSFNTHLTLPTQVMAADFSSDGSRVVTLNEHWENYDSPEEKPPFYVWDTATGDLLFTLGEGVSGPNYGSDAPAFSDDDTMISGWDGGALKIWDATSGEEISRLEEPLYSPVMMPDNERFLAQDDDSQLVLINFRTGERTELTGHDGYILSFGTDRSGSTIFSVAEDGRAIIREGSTGDIETVIEASSIESLPSGDYFNEAMISADGSTLVTKLESTGIFIWDTETGGFKGEVYAPFGAVWPISISEQGDLLLYRDGVGVHQHFVNYGYSKQFEGAYSTVRDARFLPGEREVLIVDTYGDAGIWSSNKDNEASVGEFFELGMVRPAFKNDVEVREVSSLIADSYDDTGGIYFDDEMRFALVANYDPPAVLWKIDKDRPEKFFDGGDVTAKSMAWHPNGLSLLLRGNFGETLMVDAVTGEPLWILPAMAQSEIFNDTIRAEISNDGKSVIHQDQSGRLLVVDAETGETRHALGHPSPVKFASFAADGLTLHSYHEDGQFISWNVRSGEKVLNWATGDYWGRMQLSRDGSHVMLSDYTEATVYDTASGQALSTISHPYKEESGRLTSLEISHAILSPDGRHVLTSTRDFREAYLWNADTGALVHRLGPMAGEPNVLAFSADNRYAVIGGDFNDLSVRVWDIQTGRLLNTFSELDGEIMKLSSSPDGRHLLATSWQGKGMMRDMETGQLIVKFPGHGKPYSAAGFAPDGSRFATLDLEGNLHIYDARQDLTALSSSEMRKMGCAQIEQQGVDQFDISSPILEGMGAGRQPLTNPCDRRGMLSTDWWGPTMQNWWNTLFSPSGETETVARAEDFLLFDATVPMENEGTE</sequence>
<dbReference type="Gene3D" id="3.40.50.10140">
    <property type="entry name" value="Toll/interleukin-1 receptor homology (TIR) domain"/>
    <property type="match status" value="1"/>
</dbReference>
<reference evidence="3" key="1">
    <citation type="journal article" date="2014" name="Int. J. Syst. Evol. Microbiol.">
        <title>Complete genome sequence of Corynebacterium casei LMG S-19264T (=DSM 44701T), isolated from a smear-ripened cheese.</title>
        <authorList>
            <consortium name="US DOE Joint Genome Institute (JGI-PGF)"/>
            <person name="Walter F."/>
            <person name="Albersmeier A."/>
            <person name="Kalinowski J."/>
            <person name="Ruckert C."/>
        </authorList>
    </citation>
    <scope>NUCLEOTIDE SEQUENCE</scope>
    <source>
        <strain evidence="3">CGMCC 1.14984</strain>
    </source>
</reference>
<accession>A0A8J3ETX6</accession>
<evidence type="ECO:0000313" key="3">
    <source>
        <dbReference type="EMBL" id="GGH95426.1"/>
    </source>
</evidence>
<dbReference type="InterPro" id="IPR001680">
    <property type="entry name" value="WD40_rpt"/>
</dbReference>
<dbReference type="EMBL" id="VCJR02000001">
    <property type="protein sequence ID" value="NHK27434.1"/>
    <property type="molecule type" value="Genomic_DNA"/>
</dbReference>
<feature type="domain" description="TIR" evidence="2">
    <location>
        <begin position="4"/>
        <end position="161"/>
    </location>
</feature>
<proteinExistence type="predicted"/>
<dbReference type="InterPro" id="IPR000157">
    <property type="entry name" value="TIR_dom"/>
</dbReference>
<dbReference type="PANTHER" id="PTHR19879:SF9">
    <property type="entry name" value="TRANSCRIPTION INITIATION FACTOR TFIID SUBUNIT 5"/>
    <property type="match status" value="1"/>
</dbReference>
<evidence type="ECO:0000256" key="1">
    <source>
        <dbReference type="SAM" id="Phobius"/>
    </source>
</evidence>
<keyword evidence="6" id="KW-1185">Reference proteome</keyword>
<evidence type="ECO:0000259" key="2">
    <source>
        <dbReference type="SMART" id="SM00255"/>
    </source>
</evidence>
<dbReference type="SUPFAM" id="SSF52200">
    <property type="entry name" value="Toll/Interleukin receptor TIR domain"/>
    <property type="match status" value="1"/>
</dbReference>
<dbReference type="EMBL" id="BMGZ01000001">
    <property type="protein sequence ID" value="GGH95426.1"/>
    <property type="molecule type" value="Genomic_DNA"/>
</dbReference>
<protein>
    <submittedName>
        <fullName evidence="4">PQQ-binding-like beta-propeller repeat protein</fullName>
    </submittedName>
</protein>
<gene>
    <name evidence="4" type="ORF">FF098_005915</name>
    <name evidence="3" type="ORF">GCM10011355_11940</name>
</gene>
<dbReference type="Gene3D" id="2.130.10.10">
    <property type="entry name" value="YVTN repeat-like/Quinoprotein amine dehydrogenase"/>
    <property type="match status" value="3"/>
</dbReference>
<dbReference type="SMART" id="SM00255">
    <property type="entry name" value="TIR"/>
    <property type="match status" value="1"/>
</dbReference>
<comment type="caution">
    <text evidence="3">The sequence shown here is derived from an EMBL/GenBank/DDBJ whole genome shotgun (WGS) entry which is preliminary data.</text>
</comment>
<dbReference type="SMART" id="SM00320">
    <property type="entry name" value="WD40"/>
    <property type="match status" value="8"/>
</dbReference>
<keyword evidence="1" id="KW-0812">Transmembrane</keyword>
<dbReference type="AlphaFoldDB" id="A0A8J3ETX6"/>
<dbReference type="Proteomes" id="UP000621856">
    <property type="component" value="Unassembled WGS sequence"/>
</dbReference>
<dbReference type="GO" id="GO:0007165">
    <property type="term" value="P:signal transduction"/>
    <property type="evidence" value="ECO:0007669"/>
    <property type="project" value="InterPro"/>
</dbReference>
<evidence type="ECO:0000313" key="4">
    <source>
        <dbReference type="EMBL" id="NHK27434.1"/>
    </source>
</evidence>
<dbReference type="PANTHER" id="PTHR19879">
    <property type="entry name" value="TRANSCRIPTION INITIATION FACTOR TFIID"/>
    <property type="match status" value="1"/>
</dbReference>
<reference evidence="4 6" key="2">
    <citation type="submission" date="2020-02" db="EMBL/GenBank/DDBJ databases">
        <title>Genome sequence of Parvularcula flava strain NH6-79.</title>
        <authorList>
            <person name="Abdul Karim M.H."/>
            <person name="Lam M.Q."/>
            <person name="Chen S.J."/>
            <person name="Yahya A."/>
            <person name="Shahir S."/>
            <person name="Shamsir M.S."/>
            <person name="Chong C.S."/>
        </authorList>
    </citation>
    <scope>NUCLEOTIDE SEQUENCE [LARGE SCALE GENOMIC DNA]</scope>
    <source>
        <strain evidence="4 6">NH6-79</strain>
    </source>
</reference>
<keyword evidence="1" id="KW-1133">Transmembrane helix</keyword>